<dbReference type="AlphaFoldDB" id="A0A7C3WL97"/>
<sequence length="347" mass="40148">MEFKPLIKEKVKEKILKLIEENRGNDYVKIPSERDLSETLQVSRTTIRSVIKELIDYGLLVQFQGKGTYIVPKTQDKIVHILASPDIKSDDPFYAKFFVELTNIFTLNGFKILFVNVESFTQENKDIPIVMIGLLKDELIDQVKRNYKYILTIEQYMNHDEIIQVSVDDYRIGWMAAEILIKSGYLFLIHLAGPERYTASYLRKIGFLDRVKNSTGINYRIIESKMNYTSGYMVGDEIFNIYNKVRDPIGIFTANDWMGIGLIQKLKEKGLNIGKEIGIIGCDDISLSTEIKPSLTTFKWDVEKIVREILNIIEDINHGKYITQKRVLIPAQVVYRDSLRVVIDKNE</sequence>
<comment type="caution">
    <text evidence="6">The sequence shown here is derived from an EMBL/GenBank/DDBJ whole genome shotgun (WGS) entry which is preliminary data.</text>
</comment>
<dbReference type="PRINTS" id="PR00035">
    <property type="entry name" value="HTHGNTR"/>
</dbReference>
<dbReference type="CDD" id="cd07377">
    <property type="entry name" value="WHTH_GntR"/>
    <property type="match status" value="1"/>
</dbReference>
<reference evidence="6" key="1">
    <citation type="journal article" date="2020" name="mSystems">
        <title>Genome- and Community-Level Interaction Insights into Carbon Utilization and Element Cycling Functions of Hydrothermarchaeota in Hydrothermal Sediment.</title>
        <authorList>
            <person name="Zhou Z."/>
            <person name="Liu Y."/>
            <person name="Xu W."/>
            <person name="Pan J."/>
            <person name="Luo Z.H."/>
            <person name="Li M."/>
        </authorList>
    </citation>
    <scope>NUCLEOTIDE SEQUENCE [LARGE SCALE GENOMIC DNA]</scope>
    <source>
        <strain evidence="6">SpSt-751</strain>
    </source>
</reference>
<evidence type="ECO:0000259" key="5">
    <source>
        <dbReference type="PROSITE" id="PS50949"/>
    </source>
</evidence>
<dbReference type="Gene3D" id="1.10.10.10">
    <property type="entry name" value="Winged helix-like DNA-binding domain superfamily/Winged helix DNA-binding domain"/>
    <property type="match status" value="1"/>
</dbReference>
<dbReference type="InterPro" id="IPR036388">
    <property type="entry name" value="WH-like_DNA-bd_sf"/>
</dbReference>
<evidence type="ECO:0000256" key="4">
    <source>
        <dbReference type="ARBA" id="ARBA00023163"/>
    </source>
</evidence>
<dbReference type="InterPro" id="IPR046335">
    <property type="entry name" value="LacI/GalR-like_sensor"/>
</dbReference>
<dbReference type="InterPro" id="IPR036390">
    <property type="entry name" value="WH_DNA-bd_sf"/>
</dbReference>
<dbReference type="PANTHER" id="PTHR30146">
    <property type="entry name" value="LACI-RELATED TRANSCRIPTIONAL REPRESSOR"/>
    <property type="match status" value="1"/>
</dbReference>
<dbReference type="InterPro" id="IPR000524">
    <property type="entry name" value="Tscrpt_reg_HTH_GntR"/>
</dbReference>
<dbReference type="Gene3D" id="3.40.50.2300">
    <property type="match status" value="2"/>
</dbReference>
<keyword evidence="3" id="KW-0238">DNA-binding</keyword>
<name>A0A7C3WL97_9BACT</name>
<keyword evidence="4" id="KW-0804">Transcription</keyword>
<dbReference type="SUPFAM" id="SSF46785">
    <property type="entry name" value="Winged helix' DNA-binding domain"/>
    <property type="match status" value="1"/>
</dbReference>
<dbReference type="GO" id="GO:0003700">
    <property type="term" value="F:DNA-binding transcription factor activity"/>
    <property type="evidence" value="ECO:0007669"/>
    <property type="project" value="InterPro"/>
</dbReference>
<feature type="domain" description="HTH gntR-type" evidence="5">
    <location>
        <begin position="5"/>
        <end position="73"/>
    </location>
</feature>
<dbReference type="PROSITE" id="PS50949">
    <property type="entry name" value="HTH_GNTR"/>
    <property type="match status" value="1"/>
</dbReference>
<dbReference type="SUPFAM" id="SSF53822">
    <property type="entry name" value="Periplasmic binding protein-like I"/>
    <property type="match status" value="1"/>
</dbReference>
<dbReference type="Pfam" id="PF00392">
    <property type="entry name" value="GntR"/>
    <property type="match status" value="1"/>
</dbReference>
<evidence type="ECO:0000256" key="2">
    <source>
        <dbReference type="ARBA" id="ARBA00023015"/>
    </source>
</evidence>
<dbReference type="GO" id="GO:0000976">
    <property type="term" value="F:transcription cis-regulatory region binding"/>
    <property type="evidence" value="ECO:0007669"/>
    <property type="project" value="TreeGrafter"/>
</dbReference>
<gene>
    <name evidence="6" type="ORF">ENV35_01050</name>
</gene>
<dbReference type="EMBL" id="DTGA01000029">
    <property type="protein sequence ID" value="HGB30446.1"/>
    <property type="molecule type" value="Genomic_DNA"/>
</dbReference>
<evidence type="ECO:0000313" key="6">
    <source>
        <dbReference type="EMBL" id="HGB30446.1"/>
    </source>
</evidence>
<accession>A0A7C3WL97</accession>
<dbReference type="Pfam" id="PF13377">
    <property type="entry name" value="Peripla_BP_3"/>
    <property type="match status" value="1"/>
</dbReference>
<keyword evidence="2" id="KW-0805">Transcription regulation</keyword>
<protein>
    <submittedName>
        <fullName evidence="6">GntR family transcriptional regulator</fullName>
    </submittedName>
</protein>
<organism evidence="6">
    <name type="scientific">Dictyoglomus turgidum</name>
    <dbReference type="NCBI Taxonomy" id="513050"/>
    <lineage>
        <taxon>Bacteria</taxon>
        <taxon>Pseudomonadati</taxon>
        <taxon>Dictyoglomota</taxon>
        <taxon>Dictyoglomia</taxon>
        <taxon>Dictyoglomales</taxon>
        <taxon>Dictyoglomaceae</taxon>
        <taxon>Dictyoglomus</taxon>
    </lineage>
</organism>
<dbReference type="PANTHER" id="PTHR30146:SF148">
    <property type="entry name" value="HTH-TYPE TRANSCRIPTIONAL REPRESSOR PURR-RELATED"/>
    <property type="match status" value="1"/>
</dbReference>
<evidence type="ECO:0000256" key="1">
    <source>
        <dbReference type="ARBA" id="ARBA00022491"/>
    </source>
</evidence>
<keyword evidence="1" id="KW-0678">Repressor</keyword>
<dbReference type="InterPro" id="IPR028082">
    <property type="entry name" value="Peripla_BP_I"/>
</dbReference>
<dbReference type="SMART" id="SM00345">
    <property type="entry name" value="HTH_GNTR"/>
    <property type="match status" value="1"/>
</dbReference>
<proteinExistence type="predicted"/>
<evidence type="ECO:0000256" key="3">
    <source>
        <dbReference type="ARBA" id="ARBA00023125"/>
    </source>
</evidence>